<evidence type="ECO:0000256" key="4">
    <source>
        <dbReference type="ARBA" id="ARBA00022475"/>
    </source>
</evidence>
<dbReference type="AlphaFoldDB" id="A0A9Q0M274"/>
<keyword evidence="7" id="KW-0677">Repeat</keyword>
<evidence type="ECO:0000313" key="14">
    <source>
        <dbReference type="EMBL" id="KAJ6216612.1"/>
    </source>
</evidence>
<dbReference type="GO" id="GO:0006887">
    <property type="term" value="P:exocytosis"/>
    <property type="evidence" value="ECO:0007669"/>
    <property type="project" value="UniProtKB-KW"/>
</dbReference>
<evidence type="ECO:0000256" key="8">
    <source>
        <dbReference type="ARBA" id="ARBA00023028"/>
    </source>
</evidence>
<evidence type="ECO:0000259" key="13">
    <source>
        <dbReference type="Pfam" id="PF11904"/>
    </source>
</evidence>
<keyword evidence="5" id="KW-0268">Exocytosis</keyword>
<feature type="repeat" description="ANK" evidence="12">
    <location>
        <begin position="44"/>
        <end position="76"/>
    </location>
</feature>
<evidence type="ECO:0000256" key="11">
    <source>
        <dbReference type="ARBA" id="ARBA00024956"/>
    </source>
</evidence>
<dbReference type="InterPro" id="IPR055285">
    <property type="entry name" value="ANKRD13_C"/>
</dbReference>
<gene>
    <name evidence="14" type="ORF">RDWZM_007769</name>
</gene>
<dbReference type="PROSITE" id="PS50088">
    <property type="entry name" value="ANK_REPEAT"/>
    <property type="match status" value="1"/>
</dbReference>
<dbReference type="Gene3D" id="1.25.40.20">
    <property type="entry name" value="Ankyrin repeat-containing domain"/>
    <property type="match status" value="1"/>
</dbReference>
<dbReference type="InterPro" id="IPR003903">
    <property type="entry name" value="UIM_dom"/>
</dbReference>
<evidence type="ECO:0000256" key="10">
    <source>
        <dbReference type="ARBA" id="ARBA00023298"/>
    </source>
</evidence>
<dbReference type="SMART" id="SM00248">
    <property type="entry name" value="ANK"/>
    <property type="match status" value="3"/>
</dbReference>
<name>A0A9Q0M274_BLOTA</name>
<evidence type="ECO:0000256" key="5">
    <source>
        <dbReference type="ARBA" id="ARBA00022483"/>
    </source>
</evidence>
<dbReference type="PROSITE" id="PS50297">
    <property type="entry name" value="ANK_REP_REGION"/>
    <property type="match status" value="1"/>
</dbReference>
<evidence type="ECO:0000256" key="2">
    <source>
        <dbReference type="ARBA" id="ARBA00004236"/>
    </source>
</evidence>
<dbReference type="EMBL" id="JAPWDV010000003">
    <property type="protein sequence ID" value="KAJ6216612.1"/>
    <property type="molecule type" value="Genomic_DNA"/>
</dbReference>
<dbReference type="Pfam" id="PF11904">
    <property type="entry name" value="ANKRD13_C"/>
    <property type="match status" value="1"/>
</dbReference>
<sequence>MTFDRDQIKIRFPLHFYVWNNDIDGLKKYLKSPSKPNLEQKDPRGRTALMLAVTLEHKKCAQILLNHSASVNVTDESGFNVLHEAVTSADPEFIRDVYEQKEVQRYSSRVDGIPNLLSKICDTTDFYLEMKWEFTSWLPLVSRLCPNDTYKVYKSGSKVRVDTTLIGVDMNNGGIAGTPNWQRGRKSFIFTGSEDGAIYMEVDHEEKVIQKRTMKVITQEEILEFLQPTEDQISERLSNPISTTFIDTEKIAFERSKSGIIGFRSDRVEMINGYECKVYSANNVELVTKTRTEHLTNDDKERLRAMENSRLNSLRSWAGIVETHLPNPFENMNLEGPDKRNPWKLTIVDYFNTTINDTEPTVENGGSPKHNSAIQNNVIKDVGIPREMSIKTQQFKANLWLSEEFPLSLPEQMLPIVDLMALSSSHFAKLREFIAAKLPSGFPVKIEIPLFHLLNARITFGNIFATNEAVEGVTPILLDSECQPSKWSCKVDESCFEAPSDYQVIGSDSDDLHDVNAFDDEDYSDAWEHYFIGGGGGAISRNGSKVNNHGYGVSDGRSTLADTDMKTSNEIEREQMTLLEALKTNNQPNEMIDSDLQRAIQLSLLEYQREQKQTKQTGDIVDDQQQHSSSDLLHKATAVAHSILNTIQQESVKHSTMTNGSSSILDDGSTTMVVDVEEDGFALIKNNQSKNDQLSSSSIVMKHRPPVNSPSDEALQMTIEASRIQAEEEAKLQQEEEEMLKKVIKLSILDK</sequence>
<comment type="caution">
    <text evidence="14">The sequence shown here is derived from an EMBL/GenBank/DDBJ whole genome shotgun (WGS) entry which is preliminary data.</text>
</comment>
<dbReference type="Proteomes" id="UP001142055">
    <property type="component" value="Chromosome 3"/>
</dbReference>
<dbReference type="InterPro" id="IPR036770">
    <property type="entry name" value="Ankyrin_rpt-contain_sf"/>
</dbReference>
<keyword evidence="8" id="KW-0800">Toxin</keyword>
<keyword evidence="10" id="KW-1053">Target membrane</keyword>
<keyword evidence="9" id="KW-0472">Membrane</keyword>
<proteinExistence type="predicted"/>
<dbReference type="SUPFAM" id="SSF48403">
    <property type="entry name" value="Ankyrin repeat"/>
    <property type="match status" value="1"/>
</dbReference>
<dbReference type="PANTHER" id="PTHR12447:SF31">
    <property type="entry name" value="LD31969P"/>
    <property type="match status" value="1"/>
</dbReference>
<keyword evidence="6" id="KW-1052">Target cell membrane</keyword>
<dbReference type="Pfam" id="PF12796">
    <property type="entry name" value="Ank_2"/>
    <property type="match status" value="1"/>
</dbReference>
<reference evidence="14" key="1">
    <citation type="submission" date="2022-12" db="EMBL/GenBank/DDBJ databases">
        <title>Genome assemblies of Blomia tropicalis.</title>
        <authorList>
            <person name="Cui Y."/>
        </authorList>
    </citation>
    <scope>NUCLEOTIDE SEQUENCE</scope>
    <source>
        <tissue evidence="14">Adult mites</tissue>
    </source>
</reference>
<dbReference type="InterPro" id="IPR002110">
    <property type="entry name" value="Ankyrin_rpt"/>
</dbReference>
<feature type="domain" description="Ankyrin repeat" evidence="13">
    <location>
        <begin position="160"/>
        <end position="503"/>
    </location>
</feature>
<dbReference type="InterPro" id="IPR021832">
    <property type="entry name" value="ANKRD13"/>
</dbReference>
<evidence type="ECO:0000313" key="15">
    <source>
        <dbReference type="Proteomes" id="UP001142055"/>
    </source>
</evidence>
<comment type="subcellular location">
    <subcellularLocation>
        <location evidence="2">Cell membrane</location>
    </subcellularLocation>
    <subcellularLocation>
        <location evidence="3">Late endosome</location>
    </subcellularLocation>
    <subcellularLocation>
        <location evidence="1">Target cell membrane</location>
    </subcellularLocation>
</comment>
<dbReference type="PANTHER" id="PTHR12447">
    <property type="entry name" value="ANKYRIN REPEAT DOMAIN-CONTAINING PROTEIN 13"/>
    <property type="match status" value="1"/>
</dbReference>
<dbReference type="GO" id="GO:0044218">
    <property type="term" value="C:other organism cell membrane"/>
    <property type="evidence" value="ECO:0007669"/>
    <property type="project" value="UniProtKB-KW"/>
</dbReference>
<keyword evidence="4" id="KW-1003">Cell membrane</keyword>
<evidence type="ECO:0000256" key="1">
    <source>
        <dbReference type="ARBA" id="ARBA00004175"/>
    </source>
</evidence>
<dbReference type="GO" id="GO:0005770">
    <property type="term" value="C:late endosome"/>
    <property type="evidence" value="ECO:0007669"/>
    <property type="project" value="UniProtKB-SubCell"/>
</dbReference>
<dbReference type="OMA" id="RVEMING"/>
<evidence type="ECO:0000256" key="6">
    <source>
        <dbReference type="ARBA" id="ARBA00022537"/>
    </source>
</evidence>
<keyword evidence="15" id="KW-1185">Reference proteome</keyword>
<comment type="function">
    <text evidence="11">Ubiquitin-binding protein that specifically recognizes and binds 'Lys-63'-linked ubiquitin. Does not bind 'Lys-48'-linked ubiquitin. Positively regulates the internalization of ligand-activated EGFR by binding to the Ub moiety of ubiquitinated EGFR at the cell membrane.</text>
</comment>
<evidence type="ECO:0000256" key="9">
    <source>
        <dbReference type="ARBA" id="ARBA00023136"/>
    </source>
</evidence>
<dbReference type="Pfam" id="PF02809">
    <property type="entry name" value="UIM"/>
    <property type="match status" value="2"/>
</dbReference>
<evidence type="ECO:0000256" key="3">
    <source>
        <dbReference type="ARBA" id="ARBA00004603"/>
    </source>
</evidence>
<keyword evidence="8" id="KW-0528">Neurotoxin</keyword>
<dbReference type="GO" id="GO:0044231">
    <property type="term" value="C:host cell presynaptic membrane"/>
    <property type="evidence" value="ECO:0007669"/>
    <property type="project" value="UniProtKB-KW"/>
</dbReference>
<organism evidence="14 15">
    <name type="scientific">Blomia tropicalis</name>
    <name type="common">Mite</name>
    <dbReference type="NCBI Taxonomy" id="40697"/>
    <lineage>
        <taxon>Eukaryota</taxon>
        <taxon>Metazoa</taxon>
        <taxon>Ecdysozoa</taxon>
        <taxon>Arthropoda</taxon>
        <taxon>Chelicerata</taxon>
        <taxon>Arachnida</taxon>
        <taxon>Acari</taxon>
        <taxon>Acariformes</taxon>
        <taxon>Sarcoptiformes</taxon>
        <taxon>Astigmata</taxon>
        <taxon>Glycyphagoidea</taxon>
        <taxon>Echimyopodidae</taxon>
        <taxon>Blomia</taxon>
    </lineage>
</organism>
<evidence type="ECO:0000256" key="12">
    <source>
        <dbReference type="PROSITE-ProRule" id="PRU00023"/>
    </source>
</evidence>
<keyword evidence="8" id="KW-0638">Presynaptic neurotoxin</keyword>
<dbReference type="GO" id="GO:0005886">
    <property type="term" value="C:plasma membrane"/>
    <property type="evidence" value="ECO:0007669"/>
    <property type="project" value="UniProtKB-SubCell"/>
</dbReference>
<keyword evidence="12" id="KW-0040">ANK repeat</keyword>
<protein>
    <recommendedName>
        <fullName evidence="13">Ankyrin repeat domain-containing protein</fullName>
    </recommendedName>
</protein>
<evidence type="ECO:0000256" key="7">
    <source>
        <dbReference type="ARBA" id="ARBA00022737"/>
    </source>
</evidence>
<accession>A0A9Q0M274</accession>